<reference evidence="3 4" key="1">
    <citation type="journal article" date="2012" name="BMC Genomics">
        <title>Complete genome sequence of Saccharothrix espanaensis DSM 44229T and comparison to the other completely sequenced Pseudonocardiaceae.</title>
        <authorList>
            <person name="Strobel T."/>
            <person name="Al-Dilaimi A."/>
            <person name="Blom J."/>
            <person name="Gessner A."/>
            <person name="Kalinowski J."/>
            <person name="Luzhetska M."/>
            <person name="Puhler A."/>
            <person name="Szczepanowski R."/>
            <person name="Bechthold A."/>
            <person name="Ruckert C."/>
        </authorList>
    </citation>
    <scope>NUCLEOTIDE SEQUENCE [LARGE SCALE GENOMIC DNA]</scope>
    <source>
        <strain evidence="4">ATCC 51144 / DSM 44229 / JCM 9112 / NBRC 15066 / NRRL 15764</strain>
    </source>
</reference>
<dbReference type="PANTHER" id="PTHR35526:SF3">
    <property type="entry name" value="ANTI-SIGMA-F FACTOR RSBW"/>
    <property type="match status" value="1"/>
</dbReference>
<keyword evidence="1" id="KW-0808">Transferase</keyword>
<dbReference type="eggNOG" id="COG3920">
    <property type="taxonomic scope" value="Bacteria"/>
</dbReference>
<dbReference type="Gene3D" id="3.30.565.10">
    <property type="entry name" value="Histidine kinase-like ATPase, C-terminal domain"/>
    <property type="match status" value="1"/>
</dbReference>
<dbReference type="SUPFAM" id="SSF55874">
    <property type="entry name" value="ATPase domain of HSP90 chaperone/DNA topoisomerase II/histidine kinase"/>
    <property type="match status" value="1"/>
</dbReference>
<evidence type="ECO:0000313" key="3">
    <source>
        <dbReference type="EMBL" id="CCH32201.1"/>
    </source>
</evidence>
<organism evidence="3 4">
    <name type="scientific">Saccharothrix espanaensis (strain ATCC 51144 / DSM 44229 / JCM 9112 / NBRC 15066 / NRRL 15764)</name>
    <dbReference type="NCBI Taxonomy" id="1179773"/>
    <lineage>
        <taxon>Bacteria</taxon>
        <taxon>Bacillati</taxon>
        <taxon>Actinomycetota</taxon>
        <taxon>Actinomycetes</taxon>
        <taxon>Pseudonocardiales</taxon>
        <taxon>Pseudonocardiaceae</taxon>
        <taxon>Saccharothrix</taxon>
    </lineage>
</organism>
<dbReference type="GO" id="GO:0004674">
    <property type="term" value="F:protein serine/threonine kinase activity"/>
    <property type="evidence" value="ECO:0007669"/>
    <property type="project" value="UniProtKB-KW"/>
</dbReference>
<keyword evidence="1" id="KW-0723">Serine/threonine-protein kinase</keyword>
<dbReference type="STRING" id="1179773.BN6_49310"/>
<dbReference type="RefSeq" id="WP_015102313.1">
    <property type="nucleotide sequence ID" value="NC_019673.1"/>
</dbReference>
<dbReference type="PATRIC" id="fig|1179773.3.peg.4947"/>
<dbReference type="EMBL" id="HE804045">
    <property type="protein sequence ID" value="CCH32201.1"/>
    <property type="molecule type" value="Genomic_DNA"/>
</dbReference>
<accession>K0K1J0</accession>
<proteinExistence type="predicted"/>
<protein>
    <recommendedName>
        <fullName evidence="2">Histidine kinase/HSP90-like ATPase domain-containing protein</fullName>
    </recommendedName>
</protein>
<dbReference type="PANTHER" id="PTHR35526">
    <property type="entry name" value="ANTI-SIGMA-F FACTOR RSBW-RELATED"/>
    <property type="match status" value="1"/>
</dbReference>
<dbReference type="CDD" id="cd16936">
    <property type="entry name" value="HATPase_RsbW-like"/>
    <property type="match status" value="1"/>
</dbReference>
<dbReference type="HOGENOM" id="CLU_090336_4_4_11"/>
<dbReference type="InterPro" id="IPR036890">
    <property type="entry name" value="HATPase_C_sf"/>
</dbReference>
<dbReference type="InterPro" id="IPR003594">
    <property type="entry name" value="HATPase_dom"/>
</dbReference>
<dbReference type="KEGG" id="sesp:BN6_49310"/>
<keyword evidence="1" id="KW-0418">Kinase</keyword>
<evidence type="ECO:0000256" key="1">
    <source>
        <dbReference type="ARBA" id="ARBA00022527"/>
    </source>
</evidence>
<dbReference type="Proteomes" id="UP000006281">
    <property type="component" value="Chromosome"/>
</dbReference>
<keyword evidence="4" id="KW-1185">Reference proteome</keyword>
<name>K0K1J0_SACES</name>
<dbReference type="InterPro" id="IPR050267">
    <property type="entry name" value="Anti-sigma-factor_SerPK"/>
</dbReference>
<gene>
    <name evidence="3" type="ordered locus">BN6_49310</name>
</gene>
<dbReference type="AlphaFoldDB" id="K0K1J0"/>
<dbReference type="Pfam" id="PF13581">
    <property type="entry name" value="HATPase_c_2"/>
    <property type="match status" value="1"/>
</dbReference>
<evidence type="ECO:0000313" key="4">
    <source>
        <dbReference type="Proteomes" id="UP000006281"/>
    </source>
</evidence>
<sequence length="139" mass="15178">MNERSRPADAGTAEVLELGGDGERLPVVRRWVAELLRGRVDEEIVQDVQLIANELVSNAYDHGRWAVRVRVSLPTAGAPRVRVEVDDTSSDLPVLGRSRLTDLRGRGLVLVNALSTRWGARPKFGGKTVWADVATTATP</sequence>
<evidence type="ECO:0000259" key="2">
    <source>
        <dbReference type="Pfam" id="PF13581"/>
    </source>
</evidence>
<feature type="domain" description="Histidine kinase/HSP90-like ATPase" evidence="2">
    <location>
        <begin position="23"/>
        <end position="130"/>
    </location>
</feature>